<evidence type="ECO:0000313" key="6">
    <source>
        <dbReference type="Proteomes" id="UP000232323"/>
    </source>
</evidence>
<gene>
    <name evidence="5" type="ORF">CEUSTIGMA_g10673.t1</name>
</gene>
<dbReference type="Proteomes" id="UP000232323">
    <property type="component" value="Unassembled WGS sequence"/>
</dbReference>
<keyword evidence="3" id="KW-0949">S-adenosyl-L-methionine</keyword>
<protein>
    <recommendedName>
        <fullName evidence="7">SET domain-containing protein</fullName>
    </recommendedName>
</protein>
<dbReference type="OrthoDB" id="341421at2759"/>
<dbReference type="CDD" id="cd10527">
    <property type="entry name" value="SET_LSMT"/>
    <property type="match status" value="1"/>
</dbReference>
<proteinExistence type="predicted"/>
<comment type="caution">
    <text evidence="5">The sequence shown here is derived from an EMBL/GenBank/DDBJ whole genome shotgun (WGS) entry which is preliminary data.</text>
</comment>
<dbReference type="AlphaFoldDB" id="A0A250XJJ7"/>
<evidence type="ECO:0000313" key="5">
    <source>
        <dbReference type="EMBL" id="GAX83247.1"/>
    </source>
</evidence>
<evidence type="ECO:0000256" key="4">
    <source>
        <dbReference type="SAM" id="MobiDB-lite"/>
    </source>
</evidence>
<feature type="compositionally biased region" description="Low complexity" evidence="4">
    <location>
        <begin position="359"/>
        <end position="395"/>
    </location>
</feature>
<keyword evidence="1" id="KW-0489">Methyltransferase</keyword>
<dbReference type="EMBL" id="BEGY01000094">
    <property type="protein sequence ID" value="GAX83247.1"/>
    <property type="molecule type" value="Genomic_DNA"/>
</dbReference>
<accession>A0A250XJJ7</accession>
<dbReference type="SUPFAM" id="SSF82199">
    <property type="entry name" value="SET domain"/>
    <property type="match status" value="1"/>
</dbReference>
<sequence length="594" mass="65436">MKLRGWPCQLQPGRRVAHGSKLYRRPQNLTCKSSYFAIPENQLEDWLSSKGGLISGVQLQVTGSSVKQRSVIAMEPLEQGRLLISVPLHCQLRYDNIEDPLLLDLLEKVPRGSKNTTTGAWSFKQALSLLWHLSRGTTSPLHPYLATLPGLSPGTSQPRQGMLLGDDVVHELQYTPLIEDVLNQKYWWERFYSDELEPCIQDTARNPFAGKLVSLQLLGWALSVTKSRSFGLSKSGVHTMPAYIDMIDHDADGCNCEVSSDDSGSLNLIATRQIEKGSPLRLKYGVHDNRNLVLSYGFVVPSNPEEKFEFEFDPKIMLDLCDQATLQSGGSFLLAPWQEELLQQLKLISGPSQQVSDCSSTTSSKSSTASTAPPSQPHWQPQPSEQQAGSSSTAVAGTANSAVKASYVYFKAPNKEKQQPVDPRLLAAVRIMMLHGSDQEQVAHKDTVGTVGAVGAVAGRTQNMATVYGLTLEQLGDWEVPVGRQHEIGVLRVLVLLCTALYQSMGSTIQKDKSYFMELESEVQGLLAPEGLVHLGCLGGPADLWDSVRTERLGRQDMVLDTLLAVSFRLGIKTCLERALKAIVQRRKELLDLL</sequence>
<dbReference type="InterPro" id="IPR036464">
    <property type="entry name" value="Rubisco_LSMT_subst-bd_sf"/>
</dbReference>
<dbReference type="Gene3D" id="3.90.1420.10">
    <property type="entry name" value="Rubisco LSMT, substrate-binding domain"/>
    <property type="match status" value="1"/>
</dbReference>
<dbReference type="PANTHER" id="PTHR13271">
    <property type="entry name" value="UNCHARACTERIZED PUTATIVE METHYLTRANSFERASE"/>
    <property type="match status" value="1"/>
</dbReference>
<organism evidence="5 6">
    <name type="scientific">Chlamydomonas eustigma</name>
    <dbReference type="NCBI Taxonomy" id="1157962"/>
    <lineage>
        <taxon>Eukaryota</taxon>
        <taxon>Viridiplantae</taxon>
        <taxon>Chlorophyta</taxon>
        <taxon>core chlorophytes</taxon>
        <taxon>Chlorophyceae</taxon>
        <taxon>CS clade</taxon>
        <taxon>Chlamydomonadales</taxon>
        <taxon>Chlamydomonadaceae</taxon>
        <taxon>Chlamydomonas</taxon>
    </lineage>
</organism>
<keyword evidence="2" id="KW-0808">Transferase</keyword>
<feature type="region of interest" description="Disordered" evidence="4">
    <location>
        <begin position="352"/>
        <end position="395"/>
    </location>
</feature>
<reference evidence="5 6" key="1">
    <citation type="submission" date="2017-08" db="EMBL/GenBank/DDBJ databases">
        <title>Acidophilic green algal genome provides insights into adaptation to an acidic environment.</title>
        <authorList>
            <person name="Hirooka S."/>
            <person name="Hirose Y."/>
            <person name="Kanesaki Y."/>
            <person name="Higuchi S."/>
            <person name="Fujiwara T."/>
            <person name="Onuma R."/>
            <person name="Era A."/>
            <person name="Ohbayashi R."/>
            <person name="Uzuka A."/>
            <person name="Nozaki H."/>
            <person name="Yoshikawa H."/>
            <person name="Miyagishima S.Y."/>
        </authorList>
    </citation>
    <scope>NUCLEOTIDE SEQUENCE [LARGE SCALE GENOMIC DNA]</scope>
    <source>
        <strain evidence="5 6">NIES-2499</strain>
    </source>
</reference>
<dbReference type="InterPro" id="IPR050600">
    <property type="entry name" value="SETD3_SETD6_MTase"/>
</dbReference>
<name>A0A250XJJ7_9CHLO</name>
<dbReference type="InterPro" id="IPR046341">
    <property type="entry name" value="SET_dom_sf"/>
</dbReference>
<evidence type="ECO:0008006" key="7">
    <source>
        <dbReference type="Google" id="ProtNLM"/>
    </source>
</evidence>
<keyword evidence="6" id="KW-1185">Reference proteome</keyword>
<dbReference type="GO" id="GO:0016279">
    <property type="term" value="F:protein-lysine N-methyltransferase activity"/>
    <property type="evidence" value="ECO:0007669"/>
    <property type="project" value="TreeGrafter"/>
</dbReference>
<dbReference type="PANTHER" id="PTHR13271:SF140">
    <property type="entry name" value="SET DOMAIN-CONTAINING PROTEIN"/>
    <property type="match status" value="1"/>
</dbReference>
<evidence type="ECO:0000256" key="3">
    <source>
        <dbReference type="ARBA" id="ARBA00022691"/>
    </source>
</evidence>
<evidence type="ECO:0000256" key="1">
    <source>
        <dbReference type="ARBA" id="ARBA00022603"/>
    </source>
</evidence>
<dbReference type="GO" id="GO:0032259">
    <property type="term" value="P:methylation"/>
    <property type="evidence" value="ECO:0007669"/>
    <property type="project" value="UniProtKB-KW"/>
</dbReference>
<dbReference type="Gene3D" id="3.90.1410.10">
    <property type="entry name" value="set domain protein methyltransferase, domain 1"/>
    <property type="match status" value="1"/>
</dbReference>
<evidence type="ECO:0000256" key="2">
    <source>
        <dbReference type="ARBA" id="ARBA00022679"/>
    </source>
</evidence>